<dbReference type="Proteomes" id="UP000002945">
    <property type="component" value="Unassembled WGS sequence"/>
</dbReference>
<keyword evidence="3" id="KW-1185">Reference proteome</keyword>
<evidence type="ECO:0000313" key="3">
    <source>
        <dbReference type="Proteomes" id="UP000002945"/>
    </source>
</evidence>
<dbReference type="STRING" id="391587.KAOT1_18432"/>
<gene>
    <name evidence="2" type="ORF">KAOT1_18432</name>
</gene>
<dbReference type="Gene3D" id="3.55.50.30">
    <property type="match status" value="1"/>
</dbReference>
<dbReference type="AlphaFoldDB" id="A9DND8"/>
<dbReference type="EMBL" id="ABIB01000002">
    <property type="protein sequence ID" value="EDP97167.1"/>
    <property type="molecule type" value="Genomic_DNA"/>
</dbReference>
<reference evidence="2 3" key="1">
    <citation type="journal article" date="2011" name="J. Bacteriol.">
        <title>Genome sequence of the algicidal bacterium Kordia algicida OT-1.</title>
        <authorList>
            <person name="Lee H.S."/>
            <person name="Kang S.G."/>
            <person name="Kwon K.K."/>
            <person name="Lee J.H."/>
            <person name="Kim S.J."/>
        </authorList>
    </citation>
    <scope>NUCLEOTIDE SEQUENCE [LARGE SCALE GENOMIC DNA]</scope>
    <source>
        <strain evidence="2 3">OT-1</strain>
    </source>
</reference>
<accession>A9DND8</accession>
<dbReference type="InterPro" id="IPR012910">
    <property type="entry name" value="Plug_dom"/>
</dbReference>
<dbReference type="eggNOG" id="COG4771">
    <property type="taxonomic scope" value="Bacteria"/>
</dbReference>
<dbReference type="Pfam" id="PF07715">
    <property type="entry name" value="Plug"/>
    <property type="match status" value="1"/>
</dbReference>
<dbReference type="RefSeq" id="WP_007096218.1">
    <property type="nucleotide sequence ID" value="NZ_CP142125.1"/>
</dbReference>
<dbReference type="SUPFAM" id="SSF56935">
    <property type="entry name" value="Porins"/>
    <property type="match status" value="1"/>
</dbReference>
<feature type="domain" description="TonB-dependent receptor plug" evidence="1">
    <location>
        <begin position="147"/>
        <end position="226"/>
    </location>
</feature>
<dbReference type="OrthoDB" id="9803050at2"/>
<protein>
    <submittedName>
        <fullName evidence="2">Putative outer membrane protein probably involved in nutrient binding</fullName>
    </submittedName>
</protein>
<dbReference type="Gene3D" id="2.170.130.10">
    <property type="entry name" value="TonB-dependent receptor, plug domain"/>
    <property type="match status" value="1"/>
</dbReference>
<comment type="caution">
    <text evidence="2">The sequence shown here is derived from an EMBL/GenBank/DDBJ whole genome shotgun (WGS) entry which is preliminary data.</text>
</comment>
<dbReference type="HOGENOM" id="CLU_016599_0_0_10"/>
<name>A9DND8_9FLAO</name>
<organism evidence="2 3">
    <name type="scientific">Kordia algicida OT-1</name>
    <dbReference type="NCBI Taxonomy" id="391587"/>
    <lineage>
        <taxon>Bacteria</taxon>
        <taxon>Pseudomonadati</taxon>
        <taxon>Bacteroidota</taxon>
        <taxon>Flavobacteriia</taxon>
        <taxon>Flavobacteriales</taxon>
        <taxon>Flavobacteriaceae</taxon>
        <taxon>Kordia</taxon>
    </lineage>
</organism>
<proteinExistence type="predicted"/>
<evidence type="ECO:0000313" key="2">
    <source>
        <dbReference type="EMBL" id="EDP97167.1"/>
    </source>
</evidence>
<evidence type="ECO:0000259" key="1">
    <source>
        <dbReference type="Pfam" id="PF07715"/>
    </source>
</evidence>
<sequence>MKKAYLVYILLICFQALHSQERTTAYDNTPLKKVLTDIEERYDISISYNSKIVQGKFITLKKIPPTLSGNLKAISRQTNLSFQKITAKTYVLKVRKKQQKTLKERIIDLDKVIISEYLTTGFSKNIDGAIEAIPKDFQVLPGFVEPDVLQSVQLIPGIQSPDETSTGLNIRGGTPDQNLILWDHIKMYQYDHFFGMISSFNPYVIENVKIYKNAAAARYGNHISGVIDIQSLSKIPKKTIVGLGANMIYVDAFVQQPIGEDVAVITSFRRSYSDAFETVTFDEFSEQIFQNTKITDNNETFSDVLSQTNNSYYFVDFTAKIIANLSKNSQLTVSSIFSKNELDFESKFDEINQRTKDDLFINNRGIGATWKNDWTSKLATELSVTASRYNFEYVGEELLSNLFDYETVKKNKVTEIGLHFQSEYQLNKKHFFVGGYELIRNELDYTIGKQSDVIFDPDFFITSENSKNTIHAIFGEHHFKFRDWNVFTGIRGSYATELGNFFFEPRIHISKKLNEQFNLTFSAERQYQFISQIIEFETETFGLENQVWVAANDTTIPVLQSEQVSFGGTFQYNSWNIDAEAYYKKINNLTTLSRGFEEESNTLSVGESTITGLDVLVKKRFYNFTSLVSYALTRNDFQFDNLNNTNAFAGNFDIRHYLSLVQSAKFGALELSLGWRYRTSRPYTFATGLEGDNADNIAIVYGERNGERLQPYHRLDFSAKYELKPFKNNNLKASFGFSLLNIYNQKNILNRNYRVILNTENAEFQLRTIDKISLGRTPNFMVRLEF</sequence>
<dbReference type="InterPro" id="IPR037066">
    <property type="entry name" value="Plug_dom_sf"/>
</dbReference>